<gene>
    <name evidence="1" type="ORF">ABLV49_10195</name>
</gene>
<dbReference type="EMBL" id="CP157675">
    <property type="protein sequence ID" value="XBP72141.1"/>
    <property type="molecule type" value="Genomic_DNA"/>
</dbReference>
<reference evidence="1" key="1">
    <citation type="submission" date="2024-05" db="EMBL/GenBank/DDBJ databases">
        <authorList>
            <person name="Bunk B."/>
            <person name="Swiderski J."/>
            <person name="Sproer C."/>
            <person name="Thiel V."/>
        </authorList>
    </citation>
    <scope>NUCLEOTIDE SEQUENCE</scope>
    <source>
        <strain evidence="1">DSM 17735</strain>
    </source>
</reference>
<organism evidence="1">
    <name type="scientific">Polaromonas hydrogenivorans</name>
    <dbReference type="NCBI Taxonomy" id="335476"/>
    <lineage>
        <taxon>Bacteria</taxon>
        <taxon>Pseudomonadati</taxon>
        <taxon>Pseudomonadota</taxon>
        <taxon>Betaproteobacteria</taxon>
        <taxon>Burkholderiales</taxon>
        <taxon>Comamonadaceae</taxon>
        <taxon>Polaromonas</taxon>
    </lineage>
</organism>
<dbReference type="RefSeq" id="WP_349281470.1">
    <property type="nucleotide sequence ID" value="NZ_CBCSCU010000002.1"/>
</dbReference>
<protein>
    <submittedName>
        <fullName evidence="1">Uncharacterized protein</fullName>
    </submittedName>
</protein>
<sequence>MNWLNTQLKSSLLALLGSHAITPGIREDRIEQIRQSMLDELGEFGETHFPKIVARVRYALDAQALWFIRSEVMSVLGARYGETIAREKINQISKNFIGLLPKGLISRPSSFRG</sequence>
<dbReference type="AlphaFoldDB" id="A0AAU7LX14"/>
<accession>A0AAU7LX14</accession>
<evidence type="ECO:0000313" key="1">
    <source>
        <dbReference type="EMBL" id="XBP72141.1"/>
    </source>
</evidence>
<name>A0AAU7LX14_9BURK</name>
<proteinExistence type="predicted"/>